<dbReference type="PROSITE" id="PS50012">
    <property type="entry name" value="RCC1_3"/>
    <property type="match status" value="5"/>
</dbReference>
<dbReference type="RefSeq" id="XP_008871284.1">
    <property type="nucleotide sequence ID" value="XM_008873062.1"/>
</dbReference>
<dbReference type="InterPro" id="IPR009091">
    <property type="entry name" value="RCC1/BLIP-II"/>
</dbReference>
<accession>A0A024U1X2</accession>
<evidence type="ECO:0000256" key="3">
    <source>
        <dbReference type="SAM" id="Coils"/>
    </source>
</evidence>
<evidence type="ECO:0000256" key="2">
    <source>
        <dbReference type="PROSITE-ProRule" id="PRU00235"/>
    </source>
</evidence>
<organism evidence="6">
    <name type="scientific">Aphanomyces invadans</name>
    <dbReference type="NCBI Taxonomy" id="157072"/>
    <lineage>
        <taxon>Eukaryota</taxon>
        <taxon>Sar</taxon>
        <taxon>Stramenopiles</taxon>
        <taxon>Oomycota</taxon>
        <taxon>Saprolegniomycetes</taxon>
        <taxon>Saprolegniales</taxon>
        <taxon>Verrucalvaceae</taxon>
        <taxon>Aphanomyces</taxon>
    </lineage>
</organism>
<feature type="domain" description="RCC1-like" evidence="5">
    <location>
        <begin position="269"/>
        <end position="598"/>
    </location>
</feature>
<evidence type="ECO:0000256" key="1">
    <source>
        <dbReference type="ARBA" id="ARBA00022737"/>
    </source>
</evidence>
<feature type="repeat" description="RCC1" evidence="2">
    <location>
        <begin position="110"/>
        <end position="161"/>
    </location>
</feature>
<reference evidence="6" key="1">
    <citation type="submission" date="2013-12" db="EMBL/GenBank/DDBJ databases">
        <title>The Genome Sequence of Aphanomyces invadans NJM9701.</title>
        <authorList>
            <consortium name="The Broad Institute Genomics Platform"/>
            <person name="Russ C."/>
            <person name="Tyler B."/>
            <person name="van West P."/>
            <person name="Dieguez-Uribeondo J."/>
            <person name="Young S.K."/>
            <person name="Zeng Q."/>
            <person name="Gargeya S."/>
            <person name="Fitzgerald M."/>
            <person name="Abouelleil A."/>
            <person name="Alvarado L."/>
            <person name="Chapman S.B."/>
            <person name="Gainer-Dewar J."/>
            <person name="Goldberg J."/>
            <person name="Griggs A."/>
            <person name="Gujja S."/>
            <person name="Hansen M."/>
            <person name="Howarth C."/>
            <person name="Imamovic A."/>
            <person name="Ireland A."/>
            <person name="Larimer J."/>
            <person name="McCowan C."/>
            <person name="Murphy C."/>
            <person name="Pearson M."/>
            <person name="Poon T.W."/>
            <person name="Priest M."/>
            <person name="Roberts A."/>
            <person name="Saif S."/>
            <person name="Shea T."/>
            <person name="Sykes S."/>
            <person name="Wortman J."/>
            <person name="Nusbaum C."/>
            <person name="Birren B."/>
        </authorList>
    </citation>
    <scope>NUCLEOTIDE SEQUENCE [LARGE SCALE GENOMIC DNA]</scope>
    <source>
        <strain evidence="6">NJM9701</strain>
    </source>
</reference>
<dbReference type="eggNOG" id="ENOG502QSRJ">
    <property type="taxonomic scope" value="Eukaryota"/>
</dbReference>
<evidence type="ECO:0000259" key="5">
    <source>
        <dbReference type="Pfam" id="PF25390"/>
    </source>
</evidence>
<sequence length="742" mass="82087">MVFFRRKKLDIRIPTGKDAVNWRKLLFLSIAESFNLLTTEQWSRLDVRCLTLMKVKMLRASCIARELEPRGKKRILVQRLTESLEKQRADEAASRREAELAEQRRQDKLGGIWTFGTGTQGQLGHNDCQSYALPTQIKTTRGLGVCQVYAGFDSDITFAVTRLGDVYVWGNKNGPTGLPRQKRRNRFDSAGAPKLNLFNLPSYKPHDASADNPTDAKGTPPERDAMDSSDESNDDDDDDDDGDAVSEDSHHADDDEAPTDDQLAMIIPAPVKLKSISGEDIVQIAVGRVHCAARTKCGDVFTWGQNDHCQLGNEPQHALSAAQSKRAKIKYGVDAMEPTIWSRTVSEKCIVKGVAVGTDHTMIISDDGDIHAFGSVYNTTDHSTLTRHLRKQRVQQVSCGAMHAAIVNDGGLMYTWGSGDGGYAPRVHRDKPFDNTRRPSRLGHGDLISHVAPRLVEALATDVVFQISCGCWHTVAIVLVPPLLKGGFVYSWGTGRYGQLALGGNQVVPTPTLIQDFLTQCVYIKRVCAGMYHNAALSVDDEVYTWGSNVNGCLGRPTEMASNPESFSAVPGMVEGMAEFVGRPCSIAVGREYTVVATKPYIGPTEDEVATARAEAAKRQAAIDKAYDAEERKEEIREAMIERLQRSRCIEYLNLHHPQCSQCSIATVCPGFQRDEIDPQLCKHCLHVKQNHNAQHRESNKALSLDALLGLLHQMQIADDVDLAIPEDELVQDKSAEARWRK</sequence>
<gene>
    <name evidence="6" type="ORF">H310_07646</name>
</gene>
<feature type="region of interest" description="Disordered" evidence="4">
    <location>
        <begin position="190"/>
        <end position="262"/>
    </location>
</feature>
<dbReference type="InterPro" id="IPR058923">
    <property type="entry name" value="RCC1-like_dom"/>
</dbReference>
<keyword evidence="3" id="KW-0175">Coiled coil</keyword>
<feature type="repeat" description="RCC1" evidence="2">
    <location>
        <begin position="487"/>
        <end position="540"/>
    </location>
</feature>
<keyword evidence="1" id="KW-0677">Repeat</keyword>
<dbReference type="STRING" id="157072.A0A024U1X2"/>
<dbReference type="AlphaFoldDB" id="A0A024U1X2"/>
<protein>
    <recommendedName>
        <fullName evidence="5">RCC1-like domain-containing protein</fullName>
    </recommendedName>
</protein>
<feature type="repeat" description="RCC1" evidence="2">
    <location>
        <begin position="411"/>
        <end position="480"/>
    </location>
</feature>
<dbReference type="InterPro" id="IPR000408">
    <property type="entry name" value="Reg_chr_condens"/>
</dbReference>
<feature type="coiled-coil region" evidence="3">
    <location>
        <begin position="77"/>
        <end position="106"/>
    </location>
</feature>
<dbReference type="Gene3D" id="2.130.10.30">
    <property type="entry name" value="Regulator of chromosome condensation 1/beta-lactamase-inhibitor protein II"/>
    <property type="match status" value="2"/>
</dbReference>
<dbReference type="InterPro" id="IPR051210">
    <property type="entry name" value="Ub_ligase/GEF_domain"/>
</dbReference>
<dbReference type="OrthoDB" id="70707at2759"/>
<feature type="repeat" description="RCC1" evidence="2">
    <location>
        <begin position="298"/>
        <end position="367"/>
    </location>
</feature>
<dbReference type="PRINTS" id="PR00633">
    <property type="entry name" value="RCCNDNSATION"/>
</dbReference>
<dbReference type="GeneID" id="20084696"/>
<dbReference type="Pfam" id="PF00415">
    <property type="entry name" value="RCC1"/>
    <property type="match status" value="1"/>
</dbReference>
<feature type="repeat" description="RCC1" evidence="2">
    <location>
        <begin position="541"/>
        <end position="600"/>
    </location>
</feature>
<dbReference type="Pfam" id="PF25390">
    <property type="entry name" value="WD40_RLD"/>
    <property type="match status" value="1"/>
</dbReference>
<dbReference type="PROSITE" id="PS00626">
    <property type="entry name" value="RCC1_2"/>
    <property type="match status" value="1"/>
</dbReference>
<name>A0A024U1X2_9STRA</name>
<dbReference type="EMBL" id="KI913965">
    <property type="protein sequence ID" value="ETW00259.1"/>
    <property type="molecule type" value="Genomic_DNA"/>
</dbReference>
<feature type="compositionally biased region" description="Acidic residues" evidence="4">
    <location>
        <begin position="227"/>
        <end position="246"/>
    </location>
</feature>
<evidence type="ECO:0000256" key="4">
    <source>
        <dbReference type="SAM" id="MobiDB-lite"/>
    </source>
</evidence>
<dbReference type="SUPFAM" id="SSF50985">
    <property type="entry name" value="RCC1/BLIP-II"/>
    <property type="match status" value="2"/>
</dbReference>
<dbReference type="VEuPathDB" id="FungiDB:H310_07646"/>
<dbReference type="PANTHER" id="PTHR22870:SF408">
    <property type="entry name" value="OS09G0560450 PROTEIN"/>
    <property type="match status" value="1"/>
</dbReference>
<dbReference type="PANTHER" id="PTHR22870">
    <property type="entry name" value="REGULATOR OF CHROMOSOME CONDENSATION"/>
    <property type="match status" value="1"/>
</dbReference>
<proteinExistence type="predicted"/>
<evidence type="ECO:0000313" key="6">
    <source>
        <dbReference type="EMBL" id="ETW00259.1"/>
    </source>
</evidence>